<accession>A0ABN8I6N1</accession>
<evidence type="ECO:0000256" key="2">
    <source>
        <dbReference type="ARBA" id="ARBA00011695"/>
    </source>
</evidence>
<name>A0ABN8I6N1_9NEOP</name>
<comment type="subunit">
    <text evidence="2">Heterohexamer of two PFD-alpha type and four PFD-beta type subunits.</text>
</comment>
<dbReference type="InterPro" id="IPR009053">
    <property type="entry name" value="Prefoldin"/>
</dbReference>
<dbReference type="Pfam" id="PF01920">
    <property type="entry name" value="Prefoldin_2"/>
    <property type="match status" value="1"/>
</dbReference>
<feature type="compositionally biased region" description="Polar residues" evidence="6">
    <location>
        <begin position="132"/>
        <end position="141"/>
    </location>
</feature>
<keyword evidence="5" id="KW-0175">Coiled coil</keyword>
<evidence type="ECO:0000313" key="7">
    <source>
        <dbReference type="EMBL" id="CAH2047599.1"/>
    </source>
</evidence>
<proteinExistence type="inferred from homology"/>
<evidence type="ECO:0000256" key="5">
    <source>
        <dbReference type="SAM" id="Coils"/>
    </source>
</evidence>
<protein>
    <recommendedName>
        <fullName evidence="9">Prefoldin subunit 2</fullName>
    </recommendedName>
</protein>
<dbReference type="Proteomes" id="UP000837857">
    <property type="component" value="Chromosome 17"/>
</dbReference>
<feature type="region of interest" description="Disordered" evidence="6">
    <location>
        <begin position="119"/>
        <end position="141"/>
    </location>
</feature>
<evidence type="ECO:0000256" key="1">
    <source>
        <dbReference type="ARBA" id="ARBA00008045"/>
    </source>
</evidence>
<evidence type="ECO:0000313" key="8">
    <source>
        <dbReference type="Proteomes" id="UP000837857"/>
    </source>
</evidence>
<sequence>MAANNDNKVKGKTPEEIFAGFQNLRSEQRQLASKISELEMDLNEHKIVIETLKAVEKTRKCFRMIGGILVERTVGDVLPELENNQERLPKAIQALNEQLTRKGQEINEYIETYDIRVQRGDKPPESEPEQPIKSNVLVSSE</sequence>
<comment type="similarity">
    <text evidence="1">Belongs to the prefoldin subunit beta family.</text>
</comment>
<gene>
    <name evidence="7" type="ORF">IPOD504_LOCUS5850</name>
</gene>
<keyword evidence="8" id="KW-1185">Reference proteome</keyword>
<organism evidence="7 8">
    <name type="scientific">Iphiclides podalirius</name>
    <name type="common">scarce swallowtail</name>
    <dbReference type="NCBI Taxonomy" id="110791"/>
    <lineage>
        <taxon>Eukaryota</taxon>
        <taxon>Metazoa</taxon>
        <taxon>Ecdysozoa</taxon>
        <taxon>Arthropoda</taxon>
        <taxon>Hexapoda</taxon>
        <taxon>Insecta</taxon>
        <taxon>Pterygota</taxon>
        <taxon>Neoptera</taxon>
        <taxon>Endopterygota</taxon>
        <taxon>Lepidoptera</taxon>
        <taxon>Glossata</taxon>
        <taxon>Ditrysia</taxon>
        <taxon>Papilionoidea</taxon>
        <taxon>Papilionidae</taxon>
        <taxon>Papilioninae</taxon>
        <taxon>Iphiclides</taxon>
    </lineage>
</organism>
<keyword evidence="3" id="KW-0143">Chaperone</keyword>
<dbReference type="EMBL" id="OW152829">
    <property type="protein sequence ID" value="CAH2047599.1"/>
    <property type="molecule type" value="Genomic_DNA"/>
</dbReference>
<reference evidence="7" key="1">
    <citation type="submission" date="2022-03" db="EMBL/GenBank/DDBJ databases">
        <authorList>
            <person name="Martin H S."/>
        </authorList>
    </citation>
    <scope>NUCLEOTIDE SEQUENCE</scope>
</reference>
<feature type="coiled-coil region" evidence="5">
    <location>
        <begin position="21"/>
        <end position="55"/>
    </location>
</feature>
<dbReference type="PANTHER" id="PTHR13303">
    <property type="entry name" value="PREFOLDIN SUBUNIT 2"/>
    <property type="match status" value="1"/>
</dbReference>
<evidence type="ECO:0008006" key="9">
    <source>
        <dbReference type="Google" id="ProtNLM"/>
    </source>
</evidence>
<evidence type="ECO:0000256" key="6">
    <source>
        <dbReference type="SAM" id="MobiDB-lite"/>
    </source>
</evidence>
<evidence type="ECO:0000256" key="4">
    <source>
        <dbReference type="ARBA" id="ARBA00024667"/>
    </source>
</evidence>
<dbReference type="InterPro" id="IPR002777">
    <property type="entry name" value="PFD_beta-like"/>
</dbReference>
<dbReference type="InterPro" id="IPR027235">
    <property type="entry name" value="PFD2"/>
</dbReference>
<feature type="non-terminal residue" evidence="7">
    <location>
        <position position="1"/>
    </location>
</feature>
<evidence type="ECO:0000256" key="3">
    <source>
        <dbReference type="ARBA" id="ARBA00023186"/>
    </source>
</evidence>
<dbReference type="Gene3D" id="1.10.287.370">
    <property type="match status" value="1"/>
</dbReference>
<comment type="function">
    <text evidence="4">Binds specifically to cytosolic chaperonin (c-CPN) and transfers target proteins to it. Binds to nascent polypeptide chain and promotes folding in an environment in which there are many competing pathways for nonnative proteins.</text>
</comment>
<dbReference type="CDD" id="cd23163">
    <property type="entry name" value="Prefoldin_2"/>
    <property type="match status" value="1"/>
</dbReference>
<dbReference type="SUPFAM" id="SSF46579">
    <property type="entry name" value="Prefoldin"/>
    <property type="match status" value="1"/>
</dbReference>